<evidence type="ECO:0000313" key="2">
    <source>
        <dbReference type="Proteomes" id="UP000006180"/>
    </source>
</evidence>
<dbReference type="HOGENOM" id="CLU_3276715_0_0_5"/>
<dbReference type="EMBL" id="CP003563">
    <property type="protein sequence ID" value="AFL52857.1"/>
    <property type="molecule type" value="Genomic_DNA"/>
</dbReference>
<sequence length="41" mass="4169">MHVCASVGTALTSVLASDKAMIDGVFTGSLSSRATVLRVCL</sequence>
<evidence type="ECO:0000313" key="1">
    <source>
        <dbReference type="EMBL" id="AFL52857.1"/>
    </source>
</evidence>
<dbReference type="Proteomes" id="UP000006180">
    <property type="component" value="Chromosome"/>
</dbReference>
<gene>
    <name evidence="1" type="ORF">USDA257_c43180</name>
</gene>
<proteinExistence type="predicted"/>
<organism evidence="1 2">
    <name type="scientific">Sinorhizobium fredii (strain USDA 257)</name>
    <dbReference type="NCBI Taxonomy" id="1185652"/>
    <lineage>
        <taxon>Bacteria</taxon>
        <taxon>Pseudomonadati</taxon>
        <taxon>Pseudomonadota</taxon>
        <taxon>Alphaproteobacteria</taxon>
        <taxon>Hyphomicrobiales</taxon>
        <taxon>Rhizobiaceae</taxon>
        <taxon>Sinorhizobium/Ensifer group</taxon>
        <taxon>Sinorhizobium</taxon>
    </lineage>
</organism>
<accession>I3XAF1</accession>
<reference evidence="1 2" key="1">
    <citation type="journal article" date="2012" name="J. Bacteriol.">
        <title>Complete genome sequence of the broad-host-range strain Sinorhizobium fredii USDA257.</title>
        <authorList>
            <person name="Schuldes J."/>
            <person name="Rodriguez Orbegoso M."/>
            <person name="Schmeisser C."/>
            <person name="Krishnan H.B."/>
            <person name="Daniel R."/>
            <person name="Streit W.R."/>
        </authorList>
    </citation>
    <scope>NUCLEOTIDE SEQUENCE [LARGE SCALE GENOMIC DNA]</scope>
    <source>
        <strain evidence="1 2">USDA 257</strain>
    </source>
</reference>
<protein>
    <submittedName>
        <fullName evidence="1">Uncharacterized protein</fullName>
    </submittedName>
</protein>
<dbReference type="PATRIC" id="fig|1185652.3.peg.4483"/>
<name>I3XAF1_SINF2</name>
<dbReference type="KEGG" id="sfd:USDA257_c43180"/>
<dbReference type="AlphaFoldDB" id="I3XAF1"/>